<feature type="non-terminal residue" evidence="2">
    <location>
        <position position="375"/>
    </location>
</feature>
<protein>
    <submittedName>
        <fullName evidence="2">Uncharacterized protein</fullName>
    </submittedName>
</protein>
<feature type="transmembrane region" description="Helical" evidence="1">
    <location>
        <begin position="145"/>
        <end position="162"/>
    </location>
</feature>
<evidence type="ECO:0000313" key="3">
    <source>
        <dbReference type="Proteomes" id="UP001642464"/>
    </source>
</evidence>
<sequence length="375" mass="41442">MVPPRNGLLWAFCGENHASTTRTVEHRAEQLPRRVDKTRRRCSKRRLAACSEVMPARVGGDAGAGDGCGGCGAPAVVAALNASGREAEQVDARDFAPGSEAFWSWFEIVVLCGWVLCLLGNIYLLRVRREFAPKRGLWEDIGKKLAVTGIVESASAVVFYTTTGGRLVGAEQRLKLLVGSVTLDVLYFCIVLRYSLWVIELQKASIRNPKLVEMPLRRQLRILFTTLAPLVLIIFFVILLWLFDEIQLRKGANLGDLKLPSSAINFRLVHGASLFPSFLLAVFQFFCTKEALAKIKLAEQHFDKDDERLQRMLAAHRQVVAFSVLSTAVSVLVLPVLSLVAYSRLAHNGAVYGPLLFCEALSAFALNAFYIVSFG</sequence>
<keyword evidence="1" id="KW-0812">Transmembrane</keyword>
<feature type="transmembrane region" description="Helical" evidence="1">
    <location>
        <begin position="263"/>
        <end position="287"/>
    </location>
</feature>
<feature type="transmembrane region" description="Helical" evidence="1">
    <location>
        <begin position="174"/>
        <end position="199"/>
    </location>
</feature>
<dbReference type="EMBL" id="CAXAMM010011232">
    <property type="protein sequence ID" value="CAK9025578.1"/>
    <property type="molecule type" value="Genomic_DNA"/>
</dbReference>
<evidence type="ECO:0000313" key="2">
    <source>
        <dbReference type="EMBL" id="CAK9025578.1"/>
    </source>
</evidence>
<proteinExistence type="predicted"/>
<accession>A0ABP0KH53</accession>
<keyword evidence="1" id="KW-0472">Membrane</keyword>
<reference evidence="2 3" key="1">
    <citation type="submission" date="2024-02" db="EMBL/GenBank/DDBJ databases">
        <authorList>
            <person name="Chen Y."/>
            <person name="Shah S."/>
            <person name="Dougan E. K."/>
            <person name="Thang M."/>
            <person name="Chan C."/>
        </authorList>
    </citation>
    <scope>NUCLEOTIDE SEQUENCE [LARGE SCALE GENOMIC DNA]</scope>
</reference>
<feature type="transmembrane region" description="Helical" evidence="1">
    <location>
        <begin position="102"/>
        <end position="124"/>
    </location>
</feature>
<dbReference type="Proteomes" id="UP001642464">
    <property type="component" value="Unassembled WGS sequence"/>
</dbReference>
<name>A0ABP0KH53_9DINO</name>
<feature type="transmembrane region" description="Helical" evidence="1">
    <location>
        <begin position="220"/>
        <end position="243"/>
    </location>
</feature>
<evidence type="ECO:0000256" key="1">
    <source>
        <dbReference type="SAM" id="Phobius"/>
    </source>
</evidence>
<organism evidence="2 3">
    <name type="scientific">Durusdinium trenchii</name>
    <dbReference type="NCBI Taxonomy" id="1381693"/>
    <lineage>
        <taxon>Eukaryota</taxon>
        <taxon>Sar</taxon>
        <taxon>Alveolata</taxon>
        <taxon>Dinophyceae</taxon>
        <taxon>Suessiales</taxon>
        <taxon>Symbiodiniaceae</taxon>
        <taxon>Durusdinium</taxon>
    </lineage>
</organism>
<comment type="caution">
    <text evidence="2">The sequence shown here is derived from an EMBL/GenBank/DDBJ whole genome shotgun (WGS) entry which is preliminary data.</text>
</comment>
<gene>
    <name evidence="2" type="ORF">SCF082_LOCUS17148</name>
</gene>
<feature type="transmembrane region" description="Helical" evidence="1">
    <location>
        <begin position="319"/>
        <end position="343"/>
    </location>
</feature>
<keyword evidence="1" id="KW-1133">Transmembrane helix</keyword>
<keyword evidence="3" id="KW-1185">Reference proteome</keyword>
<feature type="transmembrane region" description="Helical" evidence="1">
    <location>
        <begin position="349"/>
        <end position="372"/>
    </location>
</feature>